<accession>L0KAA4</accession>
<dbReference type="AlphaFoldDB" id="L0KAA4"/>
<gene>
    <name evidence="1" type="ordered locus">Halha_1529</name>
</gene>
<keyword evidence="2" id="KW-1185">Reference proteome</keyword>
<reference evidence="2" key="1">
    <citation type="submission" date="2012-02" db="EMBL/GenBank/DDBJ databases">
        <title>The complete genome of Halobacteroides halobius DSM 5150.</title>
        <authorList>
            <person name="Lucas S."/>
            <person name="Copeland A."/>
            <person name="Lapidus A."/>
            <person name="Glavina del Rio T."/>
            <person name="Dalin E."/>
            <person name="Tice H."/>
            <person name="Bruce D."/>
            <person name="Goodwin L."/>
            <person name="Pitluck S."/>
            <person name="Peters L."/>
            <person name="Mikhailova N."/>
            <person name="Gu W."/>
            <person name="Kyrpides N."/>
            <person name="Mavromatis K."/>
            <person name="Ivanova N."/>
            <person name="Brettin T."/>
            <person name="Detter J.C."/>
            <person name="Han C."/>
            <person name="Larimer F."/>
            <person name="Land M."/>
            <person name="Hauser L."/>
            <person name="Markowitz V."/>
            <person name="Cheng J.-F."/>
            <person name="Hugenholtz P."/>
            <person name="Woyke T."/>
            <person name="Wu D."/>
            <person name="Tindall B."/>
            <person name="Pomrenke H."/>
            <person name="Brambilla E."/>
            <person name="Klenk H.-P."/>
            <person name="Eisen J.A."/>
        </authorList>
    </citation>
    <scope>NUCLEOTIDE SEQUENCE [LARGE SCALE GENOMIC DNA]</scope>
    <source>
        <strain evidence="2">ATCC 35273 / DSM 5150 / MD-1</strain>
    </source>
</reference>
<dbReference type="Proteomes" id="UP000010880">
    <property type="component" value="Chromosome"/>
</dbReference>
<protein>
    <submittedName>
        <fullName evidence="1">Uncharacterized protein</fullName>
    </submittedName>
</protein>
<name>L0KAA4_HALHC</name>
<sequence>MQTYNITKLLDLPDLISTDLLILDDEYIFTVEAKKKKWRYPNYCWSYFILDQNRYL</sequence>
<evidence type="ECO:0000313" key="1">
    <source>
        <dbReference type="EMBL" id="AGB41470.1"/>
    </source>
</evidence>
<evidence type="ECO:0000313" key="2">
    <source>
        <dbReference type="Proteomes" id="UP000010880"/>
    </source>
</evidence>
<dbReference type="HOGENOM" id="CLU_3007980_0_0_9"/>
<dbReference type="EMBL" id="CP003359">
    <property type="protein sequence ID" value="AGB41470.1"/>
    <property type="molecule type" value="Genomic_DNA"/>
</dbReference>
<proteinExistence type="predicted"/>
<dbReference type="KEGG" id="hhl:Halha_1529"/>
<organism evidence="1 2">
    <name type="scientific">Halobacteroides halobius (strain ATCC 35273 / DSM 5150 / MD-1)</name>
    <dbReference type="NCBI Taxonomy" id="748449"/>
    <lineage>
        <taxon>Bacteria</taxon>
        <taxon>Bacillati</taxon>
        <taxon>Bacillota</taxon>
        <taxon>Clostridia</taxon>
        <taxon>Halanaerobiales</taxon>
        <taxon>Halobacteroidaceae</taxon>
        <taxon>Halobacteroides</taxon>
    </lineage>
</organism>
<dbReference type="STRING" id="748449.Halha_1529"/>